<keyword evidence="2 4" id="KW-0119">Carbohydrate metabolism</keyword>
<dbReference type="SUPFAM" id="SSF88713">
    <property type="entry name" value="Glycoside hydrolase/deacetylase"/>
    <property type="match status" value="1"/>
</dbReference>
<keyword evidence="8" id="KW-1185">Reference proteome</keyword>
<organism evidence="7 8">
    <name type="scientific">Treponema primitia (strain ATCC BAA-887 / DSM 12427 / ZAS-2)</name>
    <dbReference type="NCBI Taxonomy" id="545694"/>
    <lineage>
        <taxon>Bacteria</taxon>
        <taxon>Pseudomonadati</taxon>
        <taxon>Spirochaetota</taxon>
        <taxon>Spirochaetia</taxon>
        <taxon>Spirochaetales</taxon>
        <taxon>Treponemataceae</taxon>
        <taxon>Treponema</taxon>
    </lineage>
</organism>
<gene>
    <name evidence="7" type="ordered locus">TREPR_1577</name>
</gene>
<dbReference type="GO" id="GO:0005576">
    <property type="term" value="C:extracellular region"/>
    <property type="evidence" value="ECO:0007669"/>
    <property type="project" value="TreeGrafter"/>
</dbReference>
<dbReference type="Pfam" id="PF03065">
    <property type="entry name" value="Glyco_hydro_57"/>
    <property type="match status" value="1"/>
</dbReference>
<dbReference type="InterPro" id="IPR015293">
    <property type="entry name" value="BE_C"/>
</dbReference>
<dbReference type="OrthoDB" id="9803279at2"/>
<dbReference type="GO" id="GO:0030979">
    <property type="term" value="P:alpha-glucan biosynthetic process"/>
    <property type="evidence" value="ECO:0007669"/>
    <property type="project" value="InterPro"/>
</dbReference>
<dbReference type="PANTHER" id="PTHR41695">
    <property type="entry name" value="1,4-ALPHA-GLUCAN BRANCHING ENZYME RV3031-RELATED"/>
    <property type="match status" value="1"/>
</dbReference>
<feature type="domain" description="Glycoside hydrolase family 57 N-terminal" evidence="5">
    <location>
        <begin position="9"/>
        <end position="244"/>
    </location>
</feature>
<dbReference type="GO" id="GO:0003844">
    <property type="term" value="F:1,4-alpha-glucan branching enzyme activity"/>
    <property type="evidence" value="ECO:0007669"/>
    <property type="project" value="InterPro"/>
</dbReference>
<dbReference type="HOGENOM" id="CLU_008192_1_0_12"/>
<dbReference type="PANTHER" id="PTHR41695:SF1">
    <property type="entry name" value="1,4-ALPHA-GLUCAN BRANCHING ENZYME TK1436"/>
    <property type="match status" value="1"/>
</dbReference>
<sequence>MSKPRVISILLNLHKPFVRHPEASQALEEQWFFETLSDTCLPLLELFDRLDAEHIPFRMALALSPTLCHLLRDELLLERYLQFVDRQIEFGVQELDRSSSDPELHRLALEFYDRAVDKRVLFTERYEGNILKIFDYYQRKGRLELLTTAATYAFLPLYTGYPEAIQAQMEVAIASHRILFGRTPHGFWLPELGWSPEIDRYLRSYNFSYTIVDSHSLLLGEPGASRGSFYPVSTPTGVFALARDFYARRELEGLQDPLYRDYYRDAGYDLPAESVKSFLEPSGARKATGYKYWAVGDKSKNKQLYDPALARERAREHARSFLDSRMSRLTAAGEHQDGIPLSLCAYDGDSFGRFWYEGPDFLEALFREGAKQEGLQFMTPVEYLYKQDALGFETMMPEFSSWGTNGYAEMWLDASNDWLYRHAIRSLDRMIELAERFPDDSGLKERALNQAAREILLVQSSDWPKMLYEQKNSAYARNQIETALRNFTTIYEALGSSYISTEWLTTLERRHNIFPTINYRVFRRKH</sequence>
<dbReference type="InterPro" id="IPR004300">
    <property type="entry name" value="Glyco_hydro_57_N"/>
</dbReference>
<dbReference type="RefSeq" id="WP_015708538.1">
    <property type="nucleotide sequence ID" value="NC_015578.1"/>
</dbReference>
<dbReference type="STRING" id="545694.TREPR_1577"/>
<keyword evidence="7" id="KW-0378">Hydrolase</keyword>
<dbReference type="SUPFAM" id="SSF88688">
    <property type="entry name" value="Families 57/38 glycoside transferase middle domain"/>
    <property type="match status" value="1"/>
</dbReference>
<accession>F5YPC9</accession>
<dbReference type="GO" id="GO:0016787">
    <property type="term" value="F:hydrolase activity"/>
    <property type="evidence" value="ECO:0007669"/>
    <property type="project" value="UniProtKB-KW"/>
</dbReference>
<protein>
    <submittedName>
        <fullName evidence="7">Glycoside hydrolase, family 57</fullName>
    </submittedName>
</protein>
<dbReference type="InterPro" id="IPR027291">
    <property type="entry name" value="Glyco_hydro_38_N_sf"/>
</dbReference>
<reference evidence="7 8" key="2">
    <citation type="journal article" date="2011" name="ISME J.">
        <title>RNA-seq reveals cooperative metabolic interactions between two termite-gut spirochete species in co-culture.</title>
        <authorList>
            <person name="Rosenthal A.Z."/>
            <person name="Matson E.G."/>
            <person name="Eldar A."/>
            <person name="Leadbetter J.R."/>
        </authorList>
    </citation>
    <scope>NUCLEOTIDE SEQUENCE [LARGE SCALE GENOMIC DNA]</scope>
    <source>
        <strain evidence="8">ATCC BAA-887 / DSM 12427 / ZAS-2</strain>
    </source>
</reference>
<feature type="active site" description="Proton donor" evidence="3">
    <location>
        <position position="347"/>
    </location>
</feature>
<dbReference type="Gene3D" id="1.20.1430.10">
    <property type="entry name" value="Families 57/38 glycoside transferase, middle domain"/>
    <property type="match status" value="1"/>
</dbReference>
<dbReference type="InterPro" id="IPR011330">
    <property type="entry name" value="Glyco_hydro/deAcase_b/a-brl"/>
</dbReference>
<dbReference type="Pfam" id="PF09210">
    <property type="entry name" value="BE_C"/>
    <property type="match status" value="1"/>
</dbReference>
<evidence type="ECO:0000256" key="2">
    <source>
        <dbReference type="ARBA" id="ARBA00023277"/>
    </source>
</evidence>
<dbReference type="Gene3D" id="3.20.110.10">
    <property type="entry name" value="Glycoside hydrolase 38, N terminal domain"/>
    <property type="match status" value="1"/>
</dbReference>
<proteinExistence type="inferred from homology"/>
<dbReference type="Proteomes" id="UP000009223">
    <property type="component" value="Chromosome"/>
</dbReference>
<feature type="active site" description="Nucleophile" evidence="3">
    <location>
        <position position="191"/>
    </location>
</feature>
<evidence type="ECO:0000259" key="5">
    <source>
        <dbReference type="Pfam" id="PF03065"/>
    </source>
</evidence>
<dbReference type="InterPro" id="IPR028995">
    <property type="entry name" value="Glyco_hydro_57/38_cen_sf"/>
</dbReference>
<dbReference type="KEGG" id="tpi:TREPR_1577"/>
<dbReference type="InterPro" id="IPR040042">
    <property type="entry name" value="Branching_enz_MT3115-like"/>
</dbReference>
<dbReference type="EMBL" id="CP001843">
    <property type="protein sequence ID" value="AEF86009.1"/>
    <property type="molecule type" value="Genomic_DNA"/>
</dbReference>
<evidence type="ECO:0000313" key="7">
    <source>
        <dbReference type="EMBL" id="AEF86009.1"/>
    </source>
</evidence>
<dbReference type="InterPro" id="IPR037090">
    <property type="entry name" value="57_glycoside_trans_central"/>
</dbReference>
<evidence type="ECO:0000313" key="8">
    <source>
        <dbReference type="Proteomes" id="UP000009223"/>
    </source>
</evidence>
<evidence type="ECO:0000256" key="4">
    <source>
        <dbReference type="RuleBase" id="RU361196"/>
    </source>
</evidence>
<evidence type="ECO:0000256" key="3">
    <source>
        <dbReference type="PIRSR" id="PIRSR640042-1"/>
    </source>
</evidence>
<name>F5YPC9_TREPZ</name>
<evidence type="ECO:0000256" key="1">
    <source>
        <dbReference type="ARBA" id="ARBA00006821"/>
    </source>
</evidence>
<dbReference type="eggNOG" id="COG1543">
    <property type="taxonomic scope" value="Bacteria"/>
</dbReference>
<comment type="similarity">
    <text evidence="1 4">Belongs to the glycosyl hydrolase 57 family.</text>
</comment>
<dbReference type="AlphaFoldDB" id="F5YPC9"/>
<feature type="domain" description="1,4-alpha-glucan branching enzyme C-terminal" evidence="6">
    <location>
        <begin position="426"/>
        <end position="522"/>
    </location>
</feature>
<dbReference type="CDD" id="cd10792">
    <property type="entry name" value="GH57N_AmyC_like"/>
    <property type="match status" value="1"/>
</dbReference>
<evidence type="ECO:0000259" key="6">
    <source>
        <dbReference type="Pfam" id="PF09210"/>
    </source>
</evidence>
<reference evidence="8" key="1">
    <citation type="submission" date="2009-12" db="EMBL/GenBank/DDBJ databases">
        <title>Complete sequence of Treponema primitia strain ZAS-2.</title>
        <authorList>
            <person name="Tetu S.G."/>
            <person name="Matson E."/>
            <person name="Ren Q."/>
            <person name="Seshadri R."/>
            <person name="Elbourne L."/>
            <person name="Hassan K.A."/>
            <person name="Durkin A."/>
            <person name="Radune D."/>
            <person name="Mohamoud Y."/>
            <person name="Shay R."/>
            <person name="Jin S."/>
            <person name="Zhang X."/>
            <person name="Lucey K."/>
            <person name="Ballor N.R."/>
            <person name="Ottesen E."/>
            <person name="Rosenthal R."/>
            <person name="Allen A."/>
            <person name="Leadbetter J.R."/>
            <person name="Paulsen I.T."/>
        </authorList>
    </citation>
    <scope>NUCLEOTIDE SEQUENCE [LARGE SCALE GENOMIC DNA]</scope>
    <source>
        <strain evidence="8">ATCC BAA-887 / DSM 12427 / ZAS-2</strain>
    </source>
</reference>